<evidence type="ECO:0000256" key="7">
    <source>
        <dbReference type="SAM" id="Phobius"/>
    </source>
</evidence>
<dbReference type="Pfam" id="PF01490">
    <property type="entry name" value="Aa_trans"/>
    <property type="match status" value="1"/>
</dbReference>
<keyword evidence="3 7" id="KW-0812">Transmembrane</keyword>
<keyword evidence="4" id="KW-0029">Amino-acid transport</keyword>
<feature type="transmembrane region" description="Helical" evidence="7">
    <location>
        <begin position="315"/>
        <end position="340"/>
    </location>
</feature>
<dbReference type="EMBL" id="GCKF01045451">
    <property type="protein sequence ID" value="JAG93840.1"/>
    <property type="molecule type" value="Transcribed_RNA"/>
</dbReference>
<proteinExistence type="predicted"/>
<keyword evidence="2" id="KW-0813">Transport</keyword>
<feature type="domain" description="Amino acid transporter transmembrane" evidence="8">
    <location>
        <begin position="43"/>
        <end position="446"/>
    </location>
</feature>
<evidence type="ECO:0000256" key="3">
    <source>
        <dbReference type="ARBA" id="ARBA00022692"/>
    </source>
</evidence>
<feature type="transmembrane region" description="Helical" evidence="7">
    <location>
        <begin position="72"/>
        <end position="92"/>
    </location>
</feature>
<sequence>MLESSEMKAEMSTREVDYQLTDQNGVIKAESLDAGALFVLESKGTWLHAGFHLTTSIVAPALLSLPFAFASLGWAAGIICLTVGAAVTFYSYNLMSMVLEDLERQGKRQLRFRDVSYQVMGPRWARFLIGPIQFLVCYGAVVGCTLLGGQTLKFIYIIYHPDGSMKLYEFVICFGGLMLILGQMPSFHSLRHINLVSFILCLAYSLCAVVGSIHAGHKKGSEKDYSLVGSTTSKVFAALNAFSIIATTYGNGIIPEIQATLAPPVSGKMFKGLCVCYSVVMSTFFSVAISGYWAFGNKAAGTIYSNFVPLDRPALLPNWFLFMSNMFVLLQLSAVALVYLQPAFEVLERQSADVKMGRFSVRNLVPRLILRTLTIVIATLVAAMLPFFGDINAVIGAFGFLPLDFVLPMVCYNLTFKPSKRSIIFWANITIAVIFSMMSIVGCVAAVRQISLDADSYKLFANV</sequence>
<evidence type="ECO:0000256" key="4">
    <source>
        <dbReference type="ARBA" id="ARBA00022970"/>
    </source>
</evidence>
<dbReference type="AlphaFoldDB" id="A0A0D6QVV2"/>
<comment type="subcellular location">
    <subcellularLocation>
        <location evidence="1">Membrane</location>
    </subcellularLocation>
</comment>
<keyword evidence="5 7" id="KW-1133">Transmembrane helix</keyword>
<evidence type="ECO:0000256" key="1">
    <source>
        <dbReference type="ARBA" id="ARBA00004370"/>
    </source>
</evidence>
<feature type="transmembrane region" description="Helical" evidence="7">
    <location>
        <begin position="46"/>
        <end position="65"/>
    </location>
</feature>
<feature type="transmembrane region" description="Helical" evidence="7">
    <location>
        <begin position="167"/>
        <end position="187"/>
    </location>
</feature>
<feature type="transmembrane region" description="Helical" evidence="7">
    <location>
        <begin position="193"/>
        <end position="213"/>
    </location>
</feature>
<evidence type="ECO:0000256" key="6">
    <source>
        <dbReference type="ARBA" id="ARBA00023136"/>
    </source>
</evidence>
<dbReference type="GO" id="GO:0006865">
    <property type="term" value="P:amino acid transport"/>
    <property type="evidence" value="ECO:0007669"/>
    <property type="project" value="UniProtKB-KW"/>
</dbReference>
<feature type="transmembrane region" description="Helical" evidence="7">
    <location>
        <begin position="394"/>
        <end position="416"/>
    </location>
</feature>
<evidence type="ECO:0000256" key="2">
    <source>
        <dbReference type="ARBA" id="ARBA00022448"/>
    </source>
</evidence>
<feature type="transmembrane region" description="Helical" evidence="7">
    <location>
        <begin position="124"/>
        <end position="147"/>
    </location>
</feature>
<evidence type="ECO:0000313" key="9">
    <source>
        <dbReference type="EMBL" id="JAG93840.1"/>
    </source>
</evidence>
<name>A0A0D6QVV2_ARACU</name>
<feature type="transmembrane region" description="Helical" evidence="7">
    <location>
        <begin position="274"/>
        <end position="295"/>
    </location>
</feature>
<evidence type="ECO:0000256" key="5">
    <source>
        <dbReference type="ARBA" id="ARBA00022989"/>
    </source>
</evidence>
<feature type="transmembrane region" description="Helical" evidence="7">
    <location>
        <begin position="368"/>
        <end position="388"/>
    </location>
</feature>
<keyword evidence="6 7" id="KW-0472">Membrane</keyword>
<dbReference type="GO" id="GO:0016020">
    <property type="term" value="C:membrane"/>
    <property type="evidence" value="ECO:0007669"/>
    <property type="project" value="UniProtKB-SubCell"/>
</dbReference>
<protein>
    <recommendedName>
        <fullName evidence="8">Amino acid transporter transmembrane domain-containing protein</fullName>
    </recommendedName>
</protein>
<dbReference type="InterPro" id="IPR013057">
    <property type="entry name" value="AA_transpt_TM"/>
</dbReference>
<feature type="transmembrane region" description="Helical" evidence="7">
    <location>
        <begin position="423"/>
        <end position="447"/>
    </location>
</feature>
<accession>A0A0D6QVV2</accession>
<evidence type="ECO:0000259" key="8">
    <source>
        <dbReference type="Pfam" id="PF01490"/>
    </source>
</evidence>
<dbReference type="PANTHER" id="PTHR48017">
    <property type="entry name" value="OS05G0424000 PROTEIN-RELATED"/>
    <property type="match status" value="1"/>
</dbReference>
<reference evidence="9" key="1">
    <citation type="submission" date="2015-03" db="EMBL/GenBank/DDBJ databases">
        <title>A transcriptome of Araucaria cunninghamii, an australian fine timber species.</title>
        <authorList>
            <person name="Jing Yi C.J.Y."/>
            <person name="Yin San L.Y.S."/>
            <person name="Abdul Karim S.S."/>
            <person name="Wan Azmi N.N."/>
            <person name="Hercus R.R."/>
            <person name="Croft L.L."/>
        </authorList>
    </citation>
    <scope>NUCLEOTIDE SEQUENCE</scope>
    <source>
        <strain evidence="9">MI0301</strain>
        <tissue evidence="9">Leaf</tissue>
    </source>
</reference>
<organism evidence="9">
    <name type="scientific">Araucaria cunninghamii</name>
    <name type="common">Hoop pine</name>
    <name type="synonym">Moreton Bay pine</name>
    <dbReference type="NCBI Taxonomy" id="56994"/>
    <lineage>
        <taxon>Eukaryota</taxon>
        <taxon>Viridiplantae</taxon>
        <taxon>Streptophyta</taxon>
        <taxon>Embryophyta</taxon>
        <taxon>Tracheophyta</taxon>
        <taxon>Spermatophyta</taxon>
        <taxon>Pinopsida</taxon>
        <taxon>Pinidae</taxon>
        <taxon>Conifers II</taxon>
        <taxon>Araucariales</taxon>
        <taxon>Araucariaceae</taxon>
        <taxon>Araucaria</taxon>
    </lineage>
</organism>